<organism evidence="3">
    <name type="scientific">Symploca sp. SIO1C4</name>
    <dbReference type="NCBI Taxonomy" id="2607765"/>
    <lineage>
        <taxon>Bacteria</taxon>
        <taxon>Bacillati</taxon>
        <taxon>Cyanobacteriota</taxon>
        <taxon>Cyanophyceae</taxon>
        <taxon>Coleofasciculales</taxon>
        <taxon>Coleofasciculaceae</taxon>
        <taxon>Symploca</taxon>
    </lineage>
</organism>
<dbReference type="AlphaFoldDB" id="A0A6B3N9T8"/>
<keyword evidence="2" id="KW-0547">Nucleotide-binding</keyword>
<comment type="subunit">
    <text evidence="2">Heterotrimer of A, B and C subunits.</text>
</comment>
<name>A0A6B3N9T8_9CYAN</name>
<proteinExistence type="inferred from homology"/>
<comment type="function">
    <text evidence="2">Allows the formation of correctly charged Asn-tRNA(Asn) or Gln-tRNA(Gln) through the transamidation of misacylated Asp-tRNA(Asn) or Glu-tRNA(Gln) in organisms which lack either or both of asparaginyl-tRNA or glutaminyl-tRNA synthetases. The reaction takes place in the presence of glutamine and ATP through an activated phospho-Asp-tRNA(Asn) or phospho-Glu-tRNA(Gln).</text>
</comment>
<dbReference type="HAMAP" id="MF_00122">
    <property type="entry name" value="GatC"/>
    <property type="match status" value="1"/>
</dbReference>
<dbReference type="InterPro" id="IPR003837">
    <property type="entry name" value="GatC"/>
</dbReference>
<dbReference type="PANTHER" id="PTHR15004:SF0">
    <property type="entry name" value="GLUTAMYL-TRNA(GLN) AMIDOTRANSFERASE SUBUNIT C, MITOCHONDRIAL"/>
    <property type="match status" value="1"/>
</dbReference>
<dbReference type="EMBL" id="JAAHFQ010000053">
    <property type="protein sequence ID" value="NER26834.1"/>
    <property type="molecule type" value="Genomic_DNA"/>
</dbReference>
<keyword evidence="3" id="KW-0808">Transferase</keyword>
<dbReference type="Gene3D" id="1.10.20.60">
    <property type="entry name" value="Glu-tRNAGln amidotransferase C subunit, N-terminal domain"/>
    <property type="match status" value="1"/>
</dbReference>
<comment type="catalytic activity">
    <reaction evidence="2">
        <text>L-glutamyl-tRNA(Gln) + L-glutamine + ATP + H2O = L-glutaminyl-tRNA(Gln) + L-glutamate + ADP + phosphate + H(+)</text>
        <dbReference type="Rhea" id="RHEA:17521"/>
        <dbReference type="Rhea" id="RHEA-COMP:9681"/>
        <dbReference type="Rhea" id="RHEA-COMP:9684"/>
        <dbReference type="ChEBI" id="CHEBI:15377"/>
        <dbReference type="ChEBI" id="CHEBI:15378"/>
        <dbReference type="ChEBI" id="CHEBI:29985"/>
        <dbReference type="ChEBI" id="CHEBI:30616"/>
        <dbReference type="ChEBI" id="CHEBI:43474"/>
        <dbReference type="ChEBI" id="CHEBI:58359"/>
        <dbReference type="ChEBI" id="CHEBI:78520"/>
        <dbReference type="ChEBI" id="CHEBI:78521"/>
        <dbReference type="ChEBI" id="CHEBI:456216"/>
    </reaction>
</comment>
<dbReference type="Pfam" id="PF02686">
    <property type="entry name" value="GatC"/>
    <property type="match status" value="1"/>
</dbReference>
<dbReference type="GO" id="GO:0070681">
    <property type="term" value="P:glutaminyl-tRNAGln biosynthesis via transamidation"/>
    <property type="evidence" value="ECO:0007669"/>
    <property type="project" value="TreeGrafter"/>
</dbReference>
<dbReference type="PANTHER" id="PTHR15004">
    <property type="entry name" value="GLUTAMYL-TRNA(GLN) AMIDOTRANSFERASE SUBUNIT C, MITOCHONDRIAL"/>
    <property type="match status" value="1"/>
</dbReference>
<evidence type="ECO:0000256" key="1">
    <source>
        <dbReference type="ARBA" id="ARBA00022917"/>
    </source>
</evidence>
<accession>A0A6B3N9T8</accession>
<comment type="caution">
    <text evidence="3">The sequence shown here is derived from an EMBL/GenBank/DDBJ whole genome shotgun (WGS) entry which is preliminary data.</text>
</comment>
<dbReference type="SUPFAM" id="SSF141000">
    <property type="entry name" value="Glu-tRNAGln amidotransferase C subunit"/>
    <property type="match status" value="1"/>
</dbReference>
<dbReference type="NCBIfam" id="TIGR00135">
    <property type="entry name" value="gatC"/>
    <property type="match status" value="1"/>
</dbReference>
<comment type="similarity">
    <text evidence="2">Belongs to the GatC family.</text>
</comment>
<sequence>MTNPLINSEQVRKVANLTRLEMTEEEEEQFVGQLSSILEYFQQLSELDTENVPPTTRAIDVSNVTRPDNLKPYPDREAILKEAPDPDGDYFRVPKILSEE</sequence>
<dbReference type="GO" id="GO:0016740">
    <property type="term" value="F:transferase activity"/>
    <property type="evidence" value="ECO:0007669"/>
    <property type="project" value="UniProtKB-KW"/>
</dbReference>
<comment type="catalytic activity">
    <reaction evidence="2">
        <text>L-aspartyl-tRNA(Asn) + L-glutamine + ATP + H2O = L-asparaginyl-tRNA(Asn) + L-glutamate + ADP + phosphate + 2 H(+)</text>
        <dbReference type="Rhea" id="RHEA:14513"/>
        <dbReference type="Rhea" id="RHEA-COMP:9674"/>
        <dbReference type="Rhea" id="RHEA-COMP:9677"/>
        <dbReference type="ChEBI" id="CHEBI:15377"/>
        <dbReference type="ChEBI" id="CHEBI:15378"/>
        <dbReference type="ChEBI" id="CHEBI:29985"/>
        <dbReference type="ChEBI" id="CHEBI:30616"/>
        <dbReference type="ChEBI" id="CHEBI:43474"/>
        <dbReference type="ChEBI" id="CHEBI:58359"/>
        <dbReference type="ChEBI" id="CHEBI:78515"/>
        <dbReference type="ChEBI" id="CHEBI:78516"/>
        <dbReference type="ChEBI" id="CHEBI:456216"/>
    </reaction>
</comment>
<dbReference type="GO" id="GO:0006412">
    <property type="term" value="P:translation"/>
    <property type="evidence" value="ECO:0007669"/>
    <property type="project" value="UniProtKB-UniRule"/>
</dbReference>
<dbReference type="GO" id="GO:0006450">
    <property type="term" value="P:regulation of translational fidelity"/>
    <property type="evidence" value="ECO:0007669"/>
    <property type="project" value="InterPro"/>
</dbReference>
<protein>
    <recommendedName>
        <fullName evidence="2">Aspartyl/glutamyl-tRNA(Asn/Gln) amidotransferase subunit C</fullName>
        <shortName evidence="2">Asp/Glu-ADT subunit C</shortName>
        <ecNumber evidence="2">6.3.5.-</ecNumber>
    </recommendedName>
</protein>
<dbReference type="EC" id="6.3.5.-" evidence="2"/>
<keyword evidence="2" id="KW-0436">Ligase</keyword>
<keyword evidence="1 2" id="KW-0648">Protein biosynthesis</keyword>
<dbReference type="GO" id="GO:0050567">
    <property type="term" value="F:glutaminyl-tRNA synthase (glutamine-hydrolyzing) activity"/>
    <property type="evidence" value="ECO:0007669"/>
    <property type="project" value="UniProtKB-UniRule"/>
</dbReference>
<gene>
    <name evidence="2 3" type="primary">gatC</name>
    <name evidence="3" type="ORF">F6J89_04185</name>
</gene>
<keyword evidence="2" id="KW-0067">ATP-binding</keyword>
<evidence type="ECO:0000256" key="2">
    <source>
        <dbReference type="HAMAP-Rule" id="MF_00122"/>
    </source>
</evidence>
<reference evidence="3" key="1">
    <citation type="submission" date="2019-11" db="EMBL/GenBank/DDBJ databases">
        <title>Genomic insights into an expanded diversity of filamentous marine cyanobacteria reveals the extraordinary biosynthetic potential of Moorea and Okeania.</title>
        <authorList>
            <person name="Ferreira Leao T."/>
            <person name="Wang M."/>
            <person name="Moss N."/>
            <person name="Da Silva R."/>
            <person name="Sanders J."/>
            <person name="Nurk S."/>
            <person name="Gurevich A."/>
            <person name="Humphrey G."/>
            <person name="Reher R."/>
            <person name="Zhu Q."/>
            <person name="Belda-Ferre P."/>
            <person name="Glukhov E."/>
            <person name="Rex R."/>
            <person name="Dorrestein P.C."/>
            <person name="Knight R."/>
            <person name="Pevzner P."/>
            <person name="Gerwick W.H."/>
            <person name="Gerwick L."/>
        </authorList>
    </citation>
    <scope>NUCLEOTIDE SEQUENCE</scope>
    <source>
        <strain evidence="3">SIO1C4</strain>
    </source>
</reference>
<evidence type="ECO:0000313" key="3">
    <source>
        <dbReference type="EMBL" id="NER26834.1"/>
    </source>
</evidence>
<dbReference type="InterPro" id="IPR036113">
    <property type="entry name" value="Asp/Glu-ADT_sf_sub_c"/>
</dbReference>
<dbReference type="GO" id="GO:0005524">
    <property type="term" value="F:ATP binding"/>
    <property type="evidence" value="ECO:0007669"/>
    <property type="project" value="UniProtKB-KW"/>
</dbReference>